<proteinExistence type="predicted"/>
<organism evidence="1 2">
    <name type="scientific">Candidatus Methanodesulfokora washburnensis</name>
    <dbReference type="NCBI Taxonomy" id="2478471"/>
    <lineage>
        <taxon>Archaea</taxon>
        <taxon>Thermoproteota</taxon>
        <taxon>Candidatus Korarchaeia</taxon>
        <taxon>Candidatus Korarchaeia incertae sedis</taxon>
        <taxon>Candidatus Methanodesulfokora</taxon>
    </lineage>
</organism>
<dbReference type="AlphaFoldDB" id="A0A429GF56"/>
<keyword evidence="2" id="KW-1185">Reference proteome</keyword>
<accession>A0A429GF56</accession>
<dbReference type="Proteomes" id="UP000277582">
    <property type="component" value="Unassembled WGS sequence"/>
</dbReference>
<sequence>MNKIYLTLRSMKPGLERGMYIGPIVLGGVKFDKAFLVEEKGDEVEYKRISGLSDQGSLTLVEIRTQACQEDAATKINRMILLAEENSEFSSWTISFSIWMEDLLDPDIMSSLMLLDDSSKIDFLTSFFRDLSPVKNLRSFFDEEEGPSSDMLFISFRLNDVEFFVFSRPLLIEGEHRMEKLNRNEAIKAFDVFSSVIKRLSSF</sequence>
<gene>
    <name evidence="1" type="ORF">D6D85_14025</name>
</gene>
<dbReference type="EMBL" id="RCOS01000156">
    <property type="protein sequence ID" value="RSN72401.1"/>
    <property type="molecule type" value="Genomic_DNA"/>
</dbReference>
<dbReference type="RefSeq" id="WP_125672571.1">
    <property type="nucleotide sequence ID" value="NZ_RCOS01000156.1"/>
</dbReference>
<evidence type="ECO:0000313" key="1">
    <source>
        <dbReference type="EMBL" id="RSN72401.1"/>
    </source>
</evidence>
<comment type="caution">
    <text evidence="1">The sequence shown here is derived from an EMBL/GenBank/DDBJ whole genome shotgun (WGS) entry which is preliminary data.</text>
</comment>
<reference evidence="1 2" key="1">
    <citation type="submission" date="2018-10" db="EMBL/GenBank/DDBJ databases">
        <title>Co-occurring genomic capacity for anaerobic methane metabolism and dissimilatory sulfite reduction discovered in the Korarchaeota.</title>
        <authorList>
            <person name="Mckay L.J."/>
            <person name="Dlakic M."/>
            <person name="Fields M.W."/>
            <person name="Delmont T.O."/>
            <person name="Eren A.M."/>
            <person name="Jay Z.J."/>
            <person name="Klingelsmith K.B."/>
            <person name="Rusch D.B."/>
            <person name="Inskeep W.P."/>
        </authorList>
    </citation>
    <scope>NUCLEOTIDE SEQUENCE [LARGE SCALE GENOMIC DNA]</scope>
    <source>
        <strain evidence="1 2">MDKW</strain>
    </source>
</reference>
<name>A0A429GF56_9CREN</name>
<protein>
    <submittedName>
        <fullName evidence="1">Uncharacterized protein</fullName>
    </submittedName>
</protein>
<evidence type="ECO:0000313" key="2">
    <source>
        <dbReference type="Proteomes" id="UP000277582"/>
    </source>
</evidence>